<dbReference type="PANTHER" id="PTHR46003:SF1">
    <property type="entry name" value="HOST CELL FACTOR"/>
    <property type="match status" value="1"/>
</dbReference>
<dbReference type="Gene3D" id="6.10.250.2590">
    <property type="match status" value="1"/>
</dbReference>
<keyword evidence="6" id="KW-0539">Nucleus</keyword>
<dbReference type="SMART" id="SM00060">
    <property type="entry name" value="FN3"/>
    <property type="match status" value="2"/>
</dbReference>
<proteinExistence type="predicted"/>
<evidence type="ECO:0000313" key="12">
    <source>
        <dbReference type="RefSeq" id="XP_015044274.1"/>
    </source>
</evidence>
<feature type="region of interest" description="Disordered" evidence="8">
    <location>
        <begin position="1258"/>
        <end position="1297"/>
    </location>
</feature>
<dbReference type="PROSITE" id="PS50853">
    <property type="entry name" value="FN3"/>
    <property type="match status" value="1"/>
</dbReference>
<evidence type="ECO:0000256" key="7">
    <source>
        <dbReference type="ARBA" id="ARBA00023306"/>
    </source>
</evidence>
<dbReference type="Pfam" id="PF13854">
    <property type="entry name" value="Kelch_HCF"/>
    <property type="match status" value="1"/>
</dbReference>
<dbReference type="CDD" id="cd00063">
    <property type="entry name" value="FN3"/>
    <property type="match status" value="2"/>
</dbReference>
<evidence type="ECO:0000256" key="2">
    <source>
        <dbReference type="ARBA" id="ARBA00022441"/>
    </source>
</evidence>
<dbReference type="HOGENOM" id="CLU_002603_0_0_1"/>
<accession>Q29CY3</accession>
<dbReference type="Gene3D" id="2.60.40.10">
    <property type="entry name" value="Immunoglobulins"/>
    <property type="match status" value="2"/>
</dbReference>
<dbReference type="Proteomes" id="UP000001819">
    <property type="component" value="Chromosome 5"/>
</dbReference>
<keyword evidence="3" id="KW-0597">Phosphoprotein</keyword>
<dbReference type="InterPro" id="IPR015915">
    <property type="entry name" value="Kelch-typ_b-propeller"/>
</dbReference>
<feature type="region of interest" description="Disordered" evidence="8">
    <location>
        <begin position="1133"/>
        <end position="1241"/>
    </location>
</feature>
<dbReference type="FunFam" id="2.120.10.80:FF:000015">
    <property type="entry name" value="host cell factor 1 isoform X1"/>
    <property type="match status" value="1"/>
</dbReference>
<dbReference type="Gene3D" id="2.120.10.80">
    <property type="entry name" value="Kelch-type beta propeller"/>
    <property type="match status" value="2"/>
</dbReference>
<comment type="subcellular location">
    <subcellularLocation>
        <location evidence="1">Nucleus</location>
    </subcellularLocation>
</comment>
<dbReference type="STRING" id="46245.Q29CY3"/>
<evidence type="ECO:0000259" key="9">
    <source>
        <dbReference type="PROSITE" id="PS50853"/>
    </source>
</evidence>
<dbReference type="GeneID" id="4811843"/>
<feature type="compositionally biased region" description="Low complexity" evidence="8">
    <location>
        <begin position="839"/>
        <end position="859"/>
    </location>
</feature>
<dbReference type="RefSeq" id="XP_015044274.1">
    <property type="nucleotide sequence ID" value="XM_015188788.2"/>
</dbReference>
<keyword evidence="5" id="KW-0068">Autocatalytic cleavage</keyword>
<evidence type="ECO:0000256" key="3">
    <source>
        <dbReference type="ARBA" id="ARBA00022553"/>
    </source>
</evidence>
<feature type="region of interest" description="Disordered" evidence="8">
    <location>
        <begin position="1"/>
        <end position="27"/>
    </location>
</feature>
<feature type="domain" description="Fibronectin type-III" evidence="9">
    <location>
        <begin position="1357"/>
        <end position="1454"/>
    </location>
</feature>
<gene>
    <name evidence="11 12" type="primary">Hcf</name>
    <name evidence="11" type="synonym">LOC4811843</name>
</gene>
<evidence type="ECO:0000256" key="4">
    <source>
        <dbReference type="ARBA" id="ARBA00022737"/>
    </source>
</evidence>
<evidence type="ECO:0000256" key="8">
    <source>
        <dbReference type="SAM" id="MobiDB-lite"/>
    </source>
</evidence>
<evidence type="ECO:0000256" key="1">
    <source>
        <dbReference type="ARBA" id="ARBA00004123"/>
    </source>
</evidence>
<keyword evidence="4" id="KW-0677">Repeat</keyword>
<feature type="compositionally biased region" description="Polar residues" evidence="8">
    <location>
        <begin position="1172"/>
        <end position="1181"/>
    </location>
</feature>
<feature type="compositionally biased region" description="Basic and acidic residues" evidence="8">
    <location>
        <begin position="1133"/>
        <end position="1143"/>
    </location>
</feature>
<dbReference type="RefSeq" id="XP_001382223.3">
    <property type="nucleotide sequence ID" value="XM_001382186.4"/>
</dbReference>
<dbReference type="InterPro" id="IPR043536">
    <property type="entry name" value="HCF1/2"/>
</dbReference>
<name>Q29CY3_DROPS</name>
<evidence type="ECO:0000313" key="11">
    <source>
        <dbReference type="RefSeq" id="XP_001382223.3"/>
    </source>
</evidence>
<evidence type="ECO:0000313" key="10">
    <source>
        <dbReference type="Proteomes" id="UP000001819"/>
    </source>
</evidence>
<dbReference type="GO" id="GO:0006338">
    <property type="term" value="P:chromatin remodeling"/>
    <property type="evidence" value="ECO:0007669"/>
    <property type="project" value="TreeGrafter"/>
</dbReference>
<protein>
    <submittedName>
        <fullName evidence="11">host Cell factor isoform X1</fullName>
    </submittedName>
</protein>
<sequence>MESSEFAGPTKGGVATATSAESEDLNKEQILHSERQTANDMDTEESLESNVATNLSGFRWKRVLNPTGPQPRPRHGHRAINIKELMVVFGGGNEGIVDELHVYNTVTNQWYVPVLKGDVPNGCAAYGFVVEGTRMFVFGGMIEYGKYSNELYELQATKWEWRKMYPESPDNGLSPCPRLGHSFTMVGEKIFLFGGLANESDDPKNNIPKYLNDLYILDTRGVHSHNGKWIIPKTYGDSPPPRESHTGISFSSKNTGKLNLLIYGGMSGCRLGDLWLLDTDSMTWSKPRTLGQAPLPRSLHSSTMIANKMYVFGGWVPLVINDSKSTTEREWKCTNTLAVLDLDTMTWDNVTLDTVEENVPRARAGHCAVGIQSRLYVWSGRDGYRKAWNNQVRVCCKDLWYLEVTKPLYAVKVALVRASTHALELSWTATTFAAAYVLQIQKIEQAANPTSKQSAQSLVQYGTTSTVAPPANGSEITPSVGVEAAAASLKFEKSQISVLHHAAGAASASEATVQPATTTTKPASVSGSVAFTDISQSPSPNTQLQMKPISRLLVEAAAASLKFEKSPGSMLQHAVGAASSSEAVGQPPSTATKTASALASVGFTDVLQSASPNTQFQVKPVTAVAGTSFTVPTSTVGVQPQISIISSTAVSVGGNAATTSSSSGMLQKFRPSVAPSRTGSTTTAVATVGGGDTMAVRVSGSMPSNVVLSSSASSGSLRLVPNVTASQTLRIATTHSTGGGAATNILKTALPSTAVQSQHTGQATTSIGGKQYFIQKPLTLAPNVQLQFVKTSSGGMTVQTLPKMNFNIAKGTTSQSLSIANQQLSAGSAQIQITSGSQKSASSAGSTASSVAGSTTSTSQHNKPIVSGNVLKLVSPHAMTSGGKLIMKNSNILQMGKVTPNVMGGKPAFVITNKQGTQLGNQQIIIVTTGGSLRTVPASTVMSTAGTGTGASIVSIVGSTSTTTSTLQAIGAQRAVISNQSGVKMIRNISSAPGSLATGQKVSSSPLQQKTALYIGGKPVTVMSTNAGVAGSGSNSNKLVVLPGTSATNVGSTTTLSARKSFVNIFNAGGSSRALTLATKSVPAKIVQSAQVQVQKDSVAEKSAPITNIADTDPMDDIIEQLDGAGDLLQKHPTHEAQGRSEEGVNDDNATSTSMSASGRSEGQSSASGSSDHNQSITDQQVGIVEDITGVSSTTDARETPAESTESVNSTESGEDKMNSIEFTAKPSSSESTCSRPTTSETEAATILTNIKAGETSVLGSAGVGKDPAISTTRGAGADGARDTDGDFSQGHISHQHQNVDGSHLEALASAAVMQAATADATASMNSSQVVKILVERSGSGTQLANAITDNSQTNDQQNAIAVAAQNTSQNENDKWQTVGVFKDLSHTVTSYIDSKYFNDTLLESLDADNLPDFNQYPRVSLDPGTAYRFRLAAINSCGRGEWGEISSFKTCLPGFPGAPSAIKISKDVKEGAHLTWEPPPAQKTKEIVEYSVYLAVKPTTKDKALTSPQLAFVRVYVGAANQCTVPNASLSNAHVDCSNKPAIIFRIAARNQKGYGPATQVRWLQDPATTKLQTPANTPNLKRAQDKTFSGTGSPANSYCSPQKRGRSGGLQD</sequence>
<organism evidence="10 12">
    <name type="scientific">Drosophila pseudoobscura pseudoobscura</name>
    <name type="common">Fruit fly</name>
    <dbReference type="NCBI Taxonomy" id="46245"/>
    <lineage>
        <taxon>Eukaryota</taxon>
        <taxon>Metazoa</taxon>
        <taxon>Ecdysozoa</taxon>
        <taxon>Arthropoda</taxon>
        <taxon>Hexapoda</taxon>
        <taxon>Insecta</taxon>
        <taxon>Pterygota</taxon>
        <taxon>Neoptera</taxon>
        <taxon>Endopterygota</taxon>
        <taxon>Diptera</taxon>
        <taxon>Brachycera</taxon>
        <taxon>Muscomorpha</taxon>
        <taxon>Ephydroidea</taxon>
        <taxon>Drosophilidae</taxon>
        <taxon>Drosophila</taxon>
        <taxon>Sophophora</taxon>
    </lineage>
</organism>
<feature type="compositionally biased region" description="Polar residues" evidence="8">
    <location>
        <begin position="1570"/>
        <end position="1581"/>
    </location>
</feature>
<dbReference type="InterPro" id="IPR013783">
    <property type="entry name" value="Ig-like_fold"/>
</dbReference>
<dbReference type="PANTHER" id="PTHR46003">
    <property type="entry name" value="HOST CELL FACTOR"/>
    <property type="match status" value="1"/>
</dbReference>
<dbReference type="GO" id="GO:0035097">
    <property type="term" value="C:histone methyltransferase complex"/>
    <property type="evidence" value="ECO:0007669"/>
    <property type="project" value="TreeGrafter"/>
</dbReference>
<feature type="compositionally biased region" description="Low complexity" evidence="8">
    <location>
        <begin position="1154"/>
        <end position="1171"/>
    </location>
</feature>
<dbReference type="SUPFAM" id="SSF117281">
    <property type="entry name" value="Kelch motif"/>
    <property type="match status" value="1"/>
</dbReference>
<feature type="region of interest" description="Disordered" evidence="8">
    <location>
        <begin position="1570"/>
        <end position="1614"/>
    </location>
</feature>
<dbReference type="InterPro" id="IPR036116">
    <property type="entry name" value="FN3_sf"/>
</dbReference>
<dbReference type="KEGG" id="dpo:4811843"/>
<evidence type="ECO:0000256" key="5">
    <source>
        <dbReference type="ARBA" id="ARBA00022813"/>
    </source>
</evidence>
<feature type="compositionally biased region" description="Polar residues" evidence="8">
    <location>
        <begin position="1588"/>
        <end position="1602"/>
    </location>
</feature>
<evidence type="ECO:0000256" key="6">
    <source>
        <dbReference type="ARBA" id="ARBA00023242"/>
    </source>
</evidence>
<dbReference type="InterPro" id="IPR003961">
    <property type="entry name" value="FN3_dom"/>
</dbReference>
<feature type="region of interest" description="Disordered" evidence="8">
    <location>
        <begin position="839"/>
        <end position="863"/>
    </location>
</feature>
<reference evidence="11 12" key="1">
    <citation type="submission" date="2025-04" db="UniProtKB">
        <authorList>
            <consortium name="RefSeq"/>
        </authorList>
    </citation>
    <scope>IDENTIFICATION</scope>
    <source>
        <strain evidence="11 12">MV-25-SWS-2005</strain>
        <strain evidence="11">MV2-25</strain>
        <tissue evidence="11 12">Whole body</tissue>
    </source>
</reference>
<dbReference type="GO" id="GO:0003713">
    <property type="term" value="F:transcription coactivator activity"/>
    <property type="evidence" value="ECO:0007669"/>
    <property type="project" value="TreeGrafter"/>
</dbReference>
<keyword evidence="7" id="KW-0131">Cell cycle</keyword>
<dbReference type="ExpressionAtlas" id="Q29CY3">
    <property type="expression patterns" value="baseline"/>
</dbReference>
<feature type="compositionally biased region" description="Polar residues" evidence="8">
    <location>
        <begin position="1202"/>
        <end position="1212"/>
    </location>
</feature>
<dbReference type="SUPFAM" id="SSF49265">
    <property type="entry name" value="Fibronectin type III"/>
    <property type="match status" value="1"/>
</dbReference>
<accession>A0A6I8VM94</accession>
<dbReference type="InterPro" id="IPR059124">
    <property type="entry name" value="Kelch_HCF"/>
</dbReference>
<keyword evidence="10" id="KW-1185">Reference proteome</keyword>
<dbReference type="FunFam" id="2.120.10.80:FF:000008">
    <property type="entry name" value="host cell factor 1 isoform X1"/>
    <property type="match status" value="1"/>
</dbReference>
<feature type="compositionally biased region" description="Polar residues" evidence="8">
    <location>
        <begin position="1226"/>
        <end position="1241"/>
    </location>
</feature>
<keyword evidence="2" id="KW-0880">Kelch repeat</keyword>